<sequence length="66" mass="7619">MKSVVVRHAEPGDAEALQKMYAHPALYRDTLQLPHPSLKAWHDRITDPDRGADIWWHASTMRLWGS</sequence>
<dbReference type="Gene3D" id="3.40.630.30">
    <property type="match status" value="1"/>
</dbReference>
<name>A0A2X2VAG0_9ENTR</name>
<proteinExistence type="predicted"/>
<keyword evidence="1" id="KW-0808">Transferase</keyword>
<protein>
    <submittedName>
        <fullName evidence="1">Putative acetyltransferase YhhY</fullName>
    </submittedName>
</protein>
<gene>
    <name evidence="1" type="ORF">NCTC12120_02849</name>
</gene>
<dbReference type="GO" id="GO:0016740">
    <property type="term" value="F:transferase activity"/>
    <property type="evidence" value="ECO:0007669"/>
    <property type="project" value="UniProtKB-KW"/>
</dbReference>
<organism evidence="1 2">
    <name type="scientific">Cedecea neteri</name>
    <dbReference type="NCBI Taxonomy" id="158822"/>
    <lineage>
        <taxon>Bacteria</taxon>
        <taxon>Pseudomonadati</taxon>
        <taxon>Pseudomonadota</taxon>
        <taxon>Gammaproteobacteria</taxon>
        <taxon>Enterobacterales</taxon>
        <taxon>Enterobacteriaceae</taxon>
        <taxon>Cedecea</taxon>
    </lineage>
</organism>
<evidence type="ECO:0000313" key="2">
    <source>
        <dbReference type="Proteomes" id="UP000251197"/>
    </source>
</evidence>
<reference evidence="1 2" key="1">
    <citation type="submission" date="2018-06" db="EMBL/GenBank/DDBJ databases">
        <authorList>
            <consortium name="Pathogen Informatics"/>
            <person name="Doyle S."/>
        </authorList>
    </citation>
    <scope>NUCLEOTIDE SEQUENCE [LARGE SCALE GENOMIC DNA]</scope>
    <source>
        <strain evidence="1 2">NCTC12120</strain>
    </source>
</reference>
<accession>A0A2X2VAG0</accession>
<dbReference type="AlphaFoldDB" id="A0A2X2VAG0"/>
<evidence type="ECO:0000313" key="1">
    <source>
        <dbReference type="EMBL" id="SQA98950.1"/>
    </source>
</evidence>
<dbReference type="EMBL" id="UAVU01000003">
    <property type="protein sequence ID" value="SQA98950.1"/>
    <property type="molecule type" value="Genomic_DNA"/>
</dbReference>
<dbReference type="Proteomes" id="UP000251197">
    <property type="component" value="Unassembled WGS sequence"/>
</dbReference>